<evidence type="ECO:0000313" key="12">
    <source>
        <dbReference type="EMBL" id="NYE86151.1"/>
    </source>
</evidence>
<dbReference type="Pfam" id="PF00694">
    <property type="entry name" value="Aconitase_C"/>
    <property type="match status" value="1"/>
</dbReference>
<evidence type="ECO:0000256" key="6">
    <source>
        <dbReference type="ARBA" id="ARBA00023014"/>
    </source>
</evidence>
<dbReference type="NCBIfam" id="NF006757">
    <property type="entry name" value="PRK09277.1"/>
    <property type="match status" value="1"/>
</dbReference>
<dbReference type="PANTHER" id="PTHR11670">
    <property type="entry name" value="ACONITASE/IRON-RESPONSIVE ELEMENT FAMILY MEMBER"/>
    <property type="match status" value="1"/>
</dbReference>
<feature type="domain" description="Aconitase A/isopropylmalate dehydratase small subunit swivel" evidence="11">
    <location>
        <begin position="673"/>
        <end position="800"/>
    </location>
</feature>
<dbReference type="EC" id="4.2.1.3" evidence="3 9"/>
<proteinExistence type="inferred from homology"/>
<evidence type="ECO:0000256" key="8">
    <source>
        <dbReference type="ARBA" id="ARBA00023501"/>
    </source>
</evidence>
<comment type="catalytic activity">
    <reaction evidence="8 9">
        <text>citrate = D-threo-isocitrate</text>
        <dbReference type="Rhea" id="RHEA:10336"/>
        <dbReference type="ChEBI" id="CHEBI:15562"/>
        <dbReference type="ChEBI" id="CHEBI:16947"/>
        <dbReference type="EC" id="4.2.1.3"/>
    </reaction>
</comment>
<dbReference type="Pfam" id="PF00330">
    <property type="entry name" value="Aconitase"/>
    <property type="match status" value="1"/>
</dbReference>
<keyword evidence="9" id="KW-0004">4Fe-4S</keyword>
<comment type="similarity">
    <text evidence="2 9">Belongs to the aconitase/IPM isomerase family.</text>
</comment>
<dbReference type="Gene3D" id="3.30.499.10">
    <property type="entry name" value="Aconitase, domain 3"/>
    <property type="match status" value="2"/>
</dbReference>
<evidence type="ECO:0000259" key="10">
    <source>
        <dbReference type="Pfam" id="PF00330"/>
    </source>
</evidence>
<dbReference type="FunFam" id="3.20.19.10:FF:000001">
    <property type="entry name" value="Aconitate hydratase"/>
    <property type="match status" value="1"/>
</dbReference>
<dbReference type="InterPro" id="IPR036008">
    <property type="entry name" value="Aconitase_4Fe-4S_dom"/>
</dbReference>
<evidence type="ECO:0000256" key="1">
    <source>
        <dbReference type="ARBA" id="ARBA00001966"/>
    </source>
</evidence>
<comment type="function">
    <text evidence="9">Catalyzes the isomerization of citrate to isocitrate via cis-aconitate.</text>
</comment>
<feature type="domain" description="Aconitase/3-isopropylmalate dehydratase large subunit alpha/beta/alpha" evidence="10">
    <location>
        <begin position="63"/>
        <end position="545"/>
    </location>
</feature>
<dbReference type="GO" id="GO:0051539">
    <property type="term" value="F:4 iron, 4 sulfur cluster binding"/>
    <property type="evidence" value="ECO:0007669"/>
    <property type="project" value="UniProtKB-KW"/>
</dbReference>
<keyword evidence="5 9" id="KW-0408">Iron</keyword>
<dbReference type="RefSeq" id="WP_179590952.1">
    <property type="nucleotide sequence ID" value="NZ_JACBYR010000004.1"/>
</dbReference>
<name>A0A7Y9J031_9BURK</name>
<dbReference type="InterPro" id="IPR015931">
    <property type="entry name" value="Acnase/IPM_dHydase_lsu_aba_1/3"/>
</dbReference>
<dbReference type="Gene3D" id="6.10.190.10">
    <property type="match status" value="1"/>
</dbReference>
<dbReference type="NCBIfam" id="TIGR01341">
    <property type="entry name" value="aconitase_1"/>
    <property type="match status" value="1"/>
</dbReference>
<protein>
    <recommendedName>
        <fullName evidence="3 9">Aconitate hydratase</fullName>
        <shortName evidence="9">Aconitase</shortName>
        <ecNumber evidence="3 9">4.2.1.3</ecNumber>
    </recommendedName>
</protein>
<dbReference type="PRINTS" id="PR00415">
    <property type="entry name" value="ACONITASE"/>
</dbReference>
<evidence type="ECO:0000259" key="11">
    <source>
        <dbReference type="Pfam" id="PF00694"/>
    </source>
</evidence>
<evidence type="ECO:0000256" key="3">
    <source>
        <dbReference type="ARBA" id="ARBA00012926"/>
    </source>
</evidence>
<evidence type="ECO:0000313" key="13">
    <source>
        <dbReference type="Proteomes" id="UP000542125"/>
    </source>
</evidence>
<dbReference type="EMBL" id="JACBYR010000004">
    <property type="protein sequence ID" value="NYE86151.1"/>
    <property type="molecule type" value="Genomic_DNA"/>
</dbReference>
<reference evidence="12 13" key="1">
    <citation type="submission" date="2020-07" db="EMBL/GenBank/DDBJ databases">
        <title>Genomic Encyclopedia of Type Strains, Phase IV (KMG-V): Genome sequencing to study the core and pangenomes of soil and plant-associated prokaryotes.</title>
        <authorList>
            <person name="Whitman W."/>
        </authorList>
    </citation>
    <scope>NUCLEOTIDE SEQUENCE [LARGE SCALE GENOMIC DNA]</scope>
    <source>
        <strain evidence="12 13">SAS40</strain>
    </source>
</reference>
<dbReference type="InterPro" id="IPR000573">
    <property type="entry name" value="AconitaseA/IPMdHydase_ssu_swvl"/>
</dbReference>
<evidence type="ECO:0000256" key="7">
    <source>
        <dbReference type="ARBA" id="ARBA00023239"/>
    </source>
</evidence>
<keyword evidence="6 9" id="KW-0411">Iron-sulfur</keyword>
<dbReference type="AlphaFoldDB" id="A0A7Y9J031"/>
<accession>A0A7Y9J031</accession>
<organism evidence="12 13">
    <name type="scientific">Pigmentiphaga litoralis</name>
    <dbReference type="NCBI Taxonomy" id="516702"/>
    <lineage>
        <taxon>Bacteria</taxon>
        <taxon>Pseudomonadati</taxon>
        <taxon>Pseudomonadota</taxon>
        <taxon>Betaproteobacteria</taxon>
        <taxon>Burkholderiales</taxon>
        <taxon>Alcaligenaceae</taxon>
        <taxon>Pigmentiphaga</taxon>
    </lineage>
</organism>
<dbReference type="GO" id="GO:0046872">
    <property type="term" value="F:metal ion binding"/>
    <property type="evidence" value="ECO:0007669"/>
    <property type="project" value="UniProtKB-KW"/>
</dbReference>
<evidence type="ECO:0000256" key="2">
    <source>
        <dbReference type="ARBA" id="ARBA00007185"/>
    </source>
</evidence>
<dbReference type="InterPro" id="IPR001030">
    <property type="entry name" value="Acoase/IPM_deHydtase_lsu_aba"/>
</dbReference>
<evidence type="ECO:0000256" key="5">
    <source>
        <dbReference type="ARBA" id="ARBA00023004"/>
    </source>
</evidence>
<evidence type="ECO:0000256" key="4">
    <source>
        <dbReference type="ARBA" id="ARBA00022723"/>
    </source>
</evidence>
<dbReference type="SUPFAM" id="SSF53732">
    <property type="entry name" value="Aconitase iron-sulfur domain"/>
    <property type="match status" value="1"/>
</dbReference>
<comment type="caution">
    <text evidence="12">The sequence shown here is derived from an EMBL/GenBank/DDBJ whole genome shotgun (WGS) entry which is preliminary data.</text>
</comment>
<dbReference type="GO" id="GO:0003994">
    <property type="term" value="F:aconitate hydratase activity"/>
    <property type="evidence" value="ECO:0007669"/>
    <property type="project" value="UniProtKB-EC"/>
</dbReference>
<dbReference type="InterPro" id="IPR015928">
    <property type="entry name" value="Aconitase/3IPM_dehydase_swvl"/>
</dbReference>
<keyword evidence="7 9" id="KW-0456">Lyase</keyword>
<keyword evidence="4" id="KW-0479">Metal-binding</keyword>
<evidence type="ECO:0000256" key="9">
    <source>
        <dbReference type="RuleBase" id="RU361275"/>
    </source>
</evidence>
<dbReference type="Gene3D" id="3.20.19.10">
    <property type="entry name" value="Aconitase, domain 4"/>
    <property type="match status" value="1"/>
</dbReference>
<dbReference type="InterPro" id="IPR006249">
    <property type="entry name" value="Aconitase/IRP2"/>
</dbReference>
<dbReference type="SUPFAM" id="SSF52016">
    <property type="entry name" value="LeuD/IlvD-like"/>
    <property type="match status" value="1"/>
</dbReference>
<keyword evidence="13" id="KW-1185">Reference proteome</keyword>
<gene>
    <name evidence="12" type="ORF">FHW18_005477</name>
</gene>
<dbReference type="NCBIfam" id="NF009520">
    <property type="entry name" value="PRK12881.1"/>
    <property type="match status" value="1"/>
</dbReference>
<dbReference type="Proteomes" id="UP000542125">
    <property type="component" value="Unassembled WGS sequence"/>
</dbReference>
<sequence length="876" mass="93910">MRKESLPLPGHDGLTYWSVENAVGTVRHAKMSFTCRVLAENILRNCPAEHREAALALVTQRNRDADFPFFPARVILQDLLGTPALVDLAGMRDAVAEAGGDPSVVNPKVPTHLVVDHSLNVEVSGATHDAMAQNMAIEQKKNAERFEFLAWCKKAFTNLDVLMPGNGILHQVNLEYFSPGVQQSDGVAYPDTLVGTDSHTTMINALGVLGWGVGGIEAESVMLGRPIWMRLPQIIAVRLSGRRPAGVMATDVVLAITEFLRTQKVVGAILEFGGPGAAALSLNDRATISNMAPEFGATAAMFAIDDNTLSFLRQTGRTEKTVRLVGAYAKAQGLWADALTEADYDRTLTFDLDTVTRSLAGPANPHQRVPLSALKQRGVAGPTIRRAAAPGSVSDSASGTAREALNDGSIVIAAITSCTNTSNPRNVIAAGLLARNALERGLTRKPWVKTSLAPGSKAVERYLASAGLIDPLEKMGFGIIGFGCTSCNGMSGPLDADIESEIMANDIKATAVLSGNRNFNGRIHPRVKEAFLASPALVVAYAIAGTIRNDIENDAIGTDHSGAPVFLADVWPSDQAIDEVLEAHVHKDHFIEVYAAMFGNQDHLRDPAQANVPLQFPWRADSTYIQRPPYWTAGLTSPAGFAGMRALAVLGDNITTDDLSPSGAILKDSAAGEYLMQHGVAPVDFNSYGTRRGNHVAAIRATFANNQLRNEMTPDVLGSVTRLEPEGTVMRLFEAAEIYMDRGQELIVVAGKNYGAGSSRDWAAKGVRLIGVRAVVCENFERIHRSNLVGMGVLPLEFEAGTTRLTLGLDGSERYSLLDVDGVPAPGATLRLRIERADSTGLTVPVTCRIDTDEEVQVFEAGGLLQRISREFLEPA</sequence>
<comment type="cofactor">
    <cofactor evidence="1">
        <name>[4Fe-4S] cluster</name>
        <dbReference type="ChEBI" id="CHEBI:49883"/>
    </cofactor>
</comment>